<protein>
    <submittedName>
        <fullName evidence="1">Uncharacterized protein</fullName>
    </submittedName>
</protein>
<gene>
    <name evidence="1" type="ORF">COCCADRAFT_1276</name>
</gene>
<dbReference type="RefSeq" id="XP_007707777.1">
    <property type="nucleotide sequence ID" value="XM_007709587.1"/>
</dbReference>
<evidence type="ECO:0000313" key="1">
    <source>
        <dbReference type="EMBL" id="EUC37829.1"/>
    </source>
</evidence>
<dbReference type="KEGG" id="bze:COCCADRAFT_1276"/>
<dbReference type="GeneID" id="19144740"/>
<evidence type="ECO:0000313" key="2">
    <source>
        <dbReference type="Proteomes" id="UP000053841"/>
    </source>
</evidence>
<dbReference type="AlphaFoldDB" id="W6YQW4"/>
<dbReference type="Proteomes" id="UP000053841">
    <property type="component" value="Unassembled WGS sequence"/>
</dbReference>
<dbReference type="OrthoDB" id="3787733at2759"/>
<dbReference type="STRING" id="930089.W6YQW4"/>
<accession>W6YQW4</accession>
<sequence>MVTVYTITINNDSGEDRRYALFTEPPQVAAGGIKPIIWSNVFGRANAAHSTRTEFKITKQYYAVFGSSSGTPGEGVDVMVSGTKKVDLGKLNKDKTEVKGTTLNYVVKDGIPQFDDGDHPNQGQVQAFNITTDEFNASQAKKDHFFIGLAGSAQGIGPNAGPCAIFTPEPNADYQIQPSSKFYVAFGDFKEGEIIDYVKKSKNACLVDFTKLDHAGTTDVVINHDSDNIMTIQADS</sequence>
<reference evidence="1 2" key="1">
    <citation type="journal article" date="2013" name="PLoS Genet.">
        <title>Comparative genome structure, secondary metabolite, and effector coding capacity across Cochliobolus pathogens.</title>
        <authorList>
            <person name="Condon B.J."/>
            <person name="Leng Y."/>
            <person name="Wu D."/>
            <person name="Bushley K.E."/>
            <person name="Ohm R.A."/>
            <person name="Otillar R."/>
            <person name="Martin J."/>
            <person name="Schackwitz W."/>
            <person name="Grimwood J."/>
            <person name="MohdZainudin N."/>
            <person name="Xue C."/>
            <person name="Wang R."/>
            <person name="Manning V.A."/>
            <person name="Dhillon B."/>
            <person name="Tu Z.J."/>
            <person name="Steffenson B.J."/>
            <person name="Salamov A."/>
            <person name="Sun H."/>
            <person name="Lowry S."/>
            <person name="LaButti K."/>
            <person name="Han J."/>
            <person name="Copeland A."/>
            <person name="Lindquist E."/>
            <person name="Barry K."/>
            <person name="Schmutz J."/>
            <person name="Baker S.E."/>
            <person name="Ciuffetti L.M."/>
            <person name="Grigoriev I.V."/>
            <person name="Zhong S."/>
            <person name="Turgeon B.G."/>
        </authorList>
    </citation>
    <scope>NUCLEOTIDE SEQUENCE [LARGE SCALE GENOMIC DNA]</scope>
    <source>
        <strain evidence="1 2">26-R-13</strain>
    </source>
</reference>
<dbReference type="EMBL" id="KI964547">
    <property type="protein sequence ID" value="EUC37829.1"/>
    <property type="molecule type" value="Genomic_DNA"/>
</dbReference>
<dbReference type="eggNOG" id="ENOG502SR3K">
    <property type="taxonomic scope" value="Eukaryota"/>
</dbReference>
<dbReference type="HOGENOM" id="CLU_083352_2_0_1"/>
<organism evidence="1 2">
    <name type="scientific">Cochliobolus carbonum (strain 26-R-13)</name>
    <name type="common">Maize leaf spot fungus</name>
    <name type="synonym">Bipolaris zeicola</name>
    <dbReference type="NCBI Taxonomy" id="930089"/>
    <lineage>
        <taxon>Eukaryota</taxon>
        <taxon>Fungi</taxon>
        <taxon>Dikarya</taxon>
        <taxon>Ascomycota</taxon>
        <taxon>Pezizomycotina</taxon>
        <taxon>Dothideomycetes</taxon>
        <taxon>Pleosporomycetidae</taxon>
        <taxon>Pleosporales</taxon>
        <taxon>Pleosporineae</taxon>
        <taxon>Pleosporaceae</taxon>
        <taxon>Bipolaris</taxon>
    </lineage>
</organism>
<keyword evidence="2" id="KW-1185">Reference proteome</keyword>
<name>W6YQW4_COCC2</name>
<proteinExistence type="predicted"/>